<keyword evidence="10" id="KW-1185">Reference proteome</keyword>
<dbReference type="PANTHER" id="PTHR11660:SF57">
    <property type="entry name" value="SOLUTE CARRIER FAMILY 40 MEMBER"/>
    <property type="match status" value="1"/>
</dbReference>
<gene>
    <name evidence="9" type="ORF">KUTeg_008652</name>
</gene>
<keyword evidence="6 7" id="KW-0472">Membrane</keyword>
<keyword evidence="4 7" id="KW-0812">Transmembrane</keyword>
<evidence type="ECO:0000256" key="3">
    <source>
        <dbReference type="ARBA" id="ARBA00022448"/>
    </source>
</evidence>
<dbReference type="Proteomes" id="UP001217089">
    <property type="component" value="Unassembled WGS sequence"/>
</dbReference>
<dbReference type="SUPFAM" id="SSF103473">
    <property type="entry name" value="MFS general substrate transporter"/>
    <property type="match status" value="1"/>
</dbReference>
<organism evidence="9 10">
    <name type="scientific">Tegillarca granosa</name>
    <name type="common">Malaysian cockle</name>
    <name type="synonym">Anadara granosa</name>
    <dbReference type="NCBI Taxonomy" id="220873"/>
    <lineage>
        <taxon>Eukaryota</taxon>
        <taxon>Metazoa</taxon>
        <taxon>Spiralia</taxon>
        <taxon>Lophotrochozoa</taxon>
        <taxon>Mollusca</taxon>
        <taxon>Bivalvia</taxon>
        <taxon>Autobranchia</taxon>
        <taxon>Pteriomorphia</taxon>
        <taxon>Arcoida</taxon>
        <taxon>Arcoidea</taxon>
        <taxon>Arcidae</taxon>
        <taxon>Tegillarca</taxon>
    </lineage>
</organism>
<keyword evidence="5 7" id="KW-1133">Transmembrane helix</keyword>
<evidence type="ECO:0000313" key="10">
    <source>
        <dbReference type="Proteomes" id="UP001217089"/>
    </source>
</evidence>
<evidence type="ECO:0000256" key="4">
    <source>
        <dbReference type="ARBA" id="ARBA00022692"/>
    </source>
</evidence>
<accession>A0ABQ9F9S3</accession>
<comment type="caution">
    <text evidence="7">Lacks conserved residue(s) required for the propagation of feature annotation.</text>
</comment>
<dbReference type="CDD" id="cd17480">
    <property type="entry name" value="MFS_SLC40A1_like"/>
    <property type="match status" value="1"/>
</dbReference>
<feature type="transmembrane region" description="Helical" evidence="7">
    <location>
        <begin position="505"/>
        <end position="535"/>
    </location>
</feature>
<evidence type="ECO:0000256" key="2">
    <source>
        <dbReference type="ARBA" id="ARBA00006279"/>
    </source>
</evidence>
<name>A0ABQ9F9S3_TEGGR</name>
<evidence type="ECO:0000256" key="1">
    <source>
        <dbReference type="ARBA" id="ARBA00004141"/>
    </source>
</evidence>
<dbReference type="EMBL" id="JARBDR010000342">
    <property type="protein sequence ID" value="KAJ8314091.1"/>
    <property type="molecule type" value="Genomic_DNA"/>
</dbReference>
<feature type="region of interest" description="Disordered" evidence="8">
    <location>
        <begin position="202"/>
        <end position="221"/>
    </location>
</feature>
<protein>
    <recommendedName>
        <fullName evidence="7">Solute carrier family 40 member</fullName>
    </recommendedName>
</protein>
<sequence length="576" mass="63913">MWSFGVGLFLIELAPESLRLTATYGFSSGGAILLFGAIVGDWVDNTPRLKAARMALIIQNLTVVVCAVVVFLVYYYNAELTDYWPEKRLLLLLHAVIIIIAIVANLSSIARKIAIEKDWLVEICGSDKDLLASMSATMRCIDQTSMILSPALTGQVIAYANLGYGAIFIAAWNLFSVVIEYYMIWKVYDNVPALRNKMYRKRKDKDKDKNVDDNEANGKETPFILKNDGVKVEGGNTEPSEGQNLIGDKEKTNSEEIELHVTLNKNSEEEIETKSEITCVKTTAIVEDQEHTCKDRCMKILRWRIYIRYDVAFAGLGLACLYMTVLGFDNITVGYAYSQGLNESLLGGLMAAGAISGILGTVVYPFIRRHIGIERTGLFGLGAEILVLCACVAGIWAPGSPFDPFYFSREKAPDLSVTQVNTSDAGPLYNISSNNQNSTSVQKTGPDSYLSVGLILGGIIAARFGLWLSDLTISQLFLENVVETERGIVNGVQSSLNKLMDMLKFLLVILVPQPELFGFLILISFMFICLGWVFYARYSHSVRGHLFHFDKMRKCLDTQNNNAQEIEIEVTNSADT</sequence>
<dbReference type="InterPro" id="IPR036259">
    <property type="entry name" value="MFS_trans_sf"/>
</dbReference>
<evidence type="ECO:0000256" key="5">
    <source>
        <dbReference type="ARBA" id="ARBA00022989"/>
    </source>
</evidence>
<evidence type="ECO:0000313" key="9">
    <source>
        <dbReference type="EMBL" id="KAJ8314091.1"/>
    </source>
</evidence>
<evidence type="ECO:0000256" key="6">
    <source>
        <dbReference type="ARBA" id="ARBA00023136"/>
    </source>
</evidence>
<comment type="function">
    <text evidence="7">May be involved in iron transport and iron homeostasis.</text>
</comment>
<reference evidence="9 10" key="1">
    <citation type="submission" date="2022-12" db="EMBL/GenBank/DDBJ databases">
        <title>Chromosome-level genome of Tegillarca granosa.</title>
        <authorList>
            <person name="Kim J."/>
        </authorList>
    </citation>
    <scope>NUCLEOTIDE SEQUENCE [LARGE SCALE GENOMIC DNA]</scope>
    <source>
        <strain evidence="9">Teg-2019</strain>
        <tissue evidence="9">Adductor muscle</tissue>
    </source>
</reference>
<feature type="transmembrane region" description="Helical" evidence="7">
    <location>
        <begin position="55"/>
        <end position="77"/>
    </location>
</feature>
<dbReference type="InterPro" id="IPR009716">
    <property type="entry name" value="Ferroportin-1"/>
</dbReference>
<feature type="transmembrane region" description="Helical" evidence="7">
    <location>
        <begin position="378"/>
        <end position="397"/>
    </location>
</feature>
<feature type="transmembrane region" description="Helical" evidence="7">
    <location>
        <begin position="306"/>
        <end position="325"/>
    </location>
</feature>
<keyword evidence="7" id="KW-0406">Ion transport</keyword>
<dbReference type="Pfam" id="PF06963">
    <property type="entry name" value="FPN1"/>
    <property type="match status" value="1"/>
</dbReference>
<feature type="transmembrane region" description="Helical" evidence="7">
    <location>
        <begin position="20"/>
        <end position="43"/>
    </location>
</feature>
<proteinExistence type="inferred from homology"/>
<comment type="caution">
    <text evidence="9">The sequence shown here is derived from an EMBL/GenBank/DDBJ whole genome shotgun (WGS) entry which is preliminary data.</text>
</comment>
<comment type="subcellular location">
    <subcellularLocation>
        <location evidence="1 7">Membrane</location>
        <topology evidence="1 7">Multi-pass membrane protein</topology>
    </subcellularLocation>
</comment>
<comment type="similarity">
    <text evidence="2 7">Belongs to the ferroportin (FP) (TC 2.A.100) family. SLC40A subfamily.</text>
</comment>
<dbReference type="PANTHER" id="PTHR11660">
    <property type="entry name" value="SOLUTE CARRIER FAMILY 40 MEMBER"/>
    <property type="match status" value="1"/>
</dbReference>
<feature type="transmembrane region" description="Helical" evidence="7">
    <location>
        <begin position="89"/>
        <end position="110"/>
    </location>
</feature>
<feature type="transmembrane region" description="Helical" evidence="7">
    <location>
        <begin position="448"/>
        <end position="468"/>
    </location>
</feature>
<evidence type="ECO:0000256" key="8">
    <source>
        <dbReference type="SAM" id="MobiDB-lite"/>
    </source>
</evidence>
<evidence type="ECO:0000256" key="7">
    <source>
        <dbReference type="RuleBase" id="RU365065"/>
    </source>
</evidence>
<feature type="transmembrane region" description="Helical" evidence="7">
    <location>
        <begin position="345"/>
        <end position="366"/>
    </location>
</feature>
<keyword evidence="3 7" id="KW-0813">Transport</keyword>
<feature type="compositionally biased region" description="Basic and acidic residues" evidence="8">
    <location>
        <begin position="205"/>
        <end position="218"/>
    </location>
</feature>